<feature type="region of interest" description="Disordered" evidence="1">
    <location>
        <begin position="36"/>
        <end position="60"/>
    </location>
</feature>
<dbReference type="AlphaFoldDB" id="A0A243R6A7"/>
<evidence type="ECO:0000313" key="2">
    <source>
        <dbReference type="EMBL" id="OUC90115.1"/>
    </source>
</evidence>
<organism evidence="2 3">
    <name type="scientific">Streptosporangium minutum</name>
    <dbReference type="NCBI Taxonomy" id="569862"/>
    <lineage>
        <taxon>Bacteria</taxon>
        <taxon>Bacillati</taxon>
        <taxon>Actinomycetota</taxon>
        <taxon>Actinomycetes</taxon>
        <taxon>Streptosporangiales</taxon>
        <taxon>Streptosporangiaceae</taxon>
        <taxon>Streptosporangium</taxon>
    </lineage>
</organism>
<reference evidence="2 3" key="1">
    <citation type="submission" date="2017-05" db="EMBL/GenBank/DDBJ databases">
        <title>Biotechnological potential of actinobacteria isolated from South African environments.</title>
        <authorList>
            <person name="Le Roes-Hill M."/>
            <person name="Prins A."/>
            <person name="Durrell K.A."/>
        </authorList>
    </citation>
    <scope>NUCLEOTIDE SEQUENCE [LARGE SCALE GENOMIC DNA]</scope>
    <source>
        <strain evidence="2">M26</strain>
    </source>
</reference>
<accession>A0A243R6A7</accession>
<dbReference type="EMBL" id="NGFP01000260">
    <property type="protein sequence ID" value="OUC90115.1"/>
    <property type="molecule type" value="Genomic_DNA"/>
</dbReference>
<dbReference type="RefSeq" id="WP_086577990.1">
    <property type="nucleotide sequence ID" value="NZ_NGFP01000260.1"/>
</dbReference>
<proteinExistence type="predicted"/>
<dbReference type="Proteomes" id="UP000194761">
    <property type="component" value="Unassembled WGS sequence"/>
</dbReference>
<sequence length="80" mass="8438">MSTTAARDSLVMAATGAPAHRRRVSTLPALVPYGVRGGPGVQPAARPLNRPHRSVRGHRHPFAPATLAVVPAGFFTEEMS</sequence>
<feature type="compositionally biased region" description="Basic residues" evidence="1">
    <location>
        <begin position="49"/>
        <end position="60"/>
    </location>
</feature>
<protein>
    <submittedName>
        <fullName evidence="2">Uncharacterized protein</fullName>
    </submittedName>
</protein>
<keyword evidence="3" id="KW-1185">Reference proteome</keyword>
<name>A0A243R6A7_9ACTN</name>
<comment type="caution">
    <text evidence="2">The sequence shown here is derived from an EMBL/GenBank/DDBJ whole genome shotgun (WGS) entry which is preliminary data.</text>
</comment>
<evidence type="ECO:0000313" key="3">
    <source>
        <dbReference type="Proteomes" id="UP000194761"/>
    </source>
</evidence>
<gene>
    <name evidence="2" type="ORF">CA984_36585</name>
</gene>
<evidence type="ECO:0000256" key="1">
    <source>
        <dbReference type="SAM" id="MobiDB-lite"/>
    </source>
</evidence>